<dbReference type="SUPFAM" id="SSF81301">
    <property type="entry name" value="Nucleotidyltransferase"/>
    <property type="match status" value="1"/>
</dbReference>
<dbReference type="PANTHER" id="PTHR43132:SF2">
    <property type="entry name" value="ARSENICAL RESISTANCE OPERON REPRESSOR ARSR-RELATED"/>
    <property type="match status" value="1"/>
</dbReference>
<dbReference type="SMART" id="SM00418">
    <property type="entry name" value="HTH_ARSR"/>
    <property type="match status" value="1"/>
</dbReference>
<name>F2NHR9_DESAR</name>
<dbReference type="Proteomes" id="UP000000483">
    <property type="component" value="Chromosome"/>
</dbReference>
<reference evidence="5 6" key="1">
    <citation type="journal article" date="2011" name="Stand. Genomic Sci.">
        <title>Complete genome sequence of the acetate-degrading sulfate reducer Desulfobacca acetoxidans type strain (ASRB2).</title>
        <authorList>
            <person name="Goker M."/>
            <person name="Teshima H."/>
            <person name="Lapidus A."/>
            <person name="Nolan M."/>
            <person name="Lucas S."/>
            <person name="Hammon N."/>
            <person name="Deshpande S."/>
            <person name="Cheng J.F."/>
            <person name="Tapia R."/>
            <person name="Han C."/>
            <person name="Goodwin L."/>
            <person name="Pitluck S."/>
            <person name="Huntemann M."/>
            <person name="Liolios K."/>
            <person name="Ivanova N."/>
            <person name="Pagani I."/>
            <person name="Mavromatis K."/>
            <person name="Ovchinikova G."/>
            <person name="Pati A."/>
            <person name="Chen A."/>
            <person name="Palaniappan K."/>
            <person name="Land M."/>
            <person name="Hauser L."/>
            <person name="Brambilla E.M."/>
            <person name="Rohde M."/>
            <person name="Spring S."/>
            <person name="Detter J.C."/>
            <person name="Woyke T."/>
            <person name="Bristow J."/>
            <person name="Eisen J.A."/>
            <person name="Markowitz V."/>
            <person name="Hugenholtz P."/>
            <person name="Kyrpides N.C."/>
            <person name="Klenk H.P."/>
        </authorList>
    </citation>
    <scope>NUCLEOTIDE SEQUENCE [LARGE SCALE GENOMIC DNA]</scope>
    <source>
        <strain evidence="6">ATCC 700848 / DSM 11109 / ASRB2</strain>
    </source>
</reference>
<dbReference type="PANTHER" id="PTHR43132">
    <property type="entry name" value="ARSENICAL RESISTANCE OPERON REPRESSOR ARSR-RELATED"/>
    <property type="match status" value="1"/>
</dbReference>
<dbReference type="InterPro" id="IPR051011">
    <property type="entry name" value="Metal_resp_trans_reg"/>
</dbReference>
<protein>
    <submittedName>
        <fullName evidence="5">DNA polymerase beta domain protein region</fullName>
    </submittedName>
</protein>
<dbReference type="PROSITE" id="PS50987">
    <property type="entry name" value="HTH_ARSR_2"/>
    <property type="match status" value="1"/>
</dbReference>
<evidence type="ECO:0000256" key="2">
    <source>
        <dbReference type="ARBA" id="ARBA00023125"/>
    </source>
</evidence>
<dbReference type="GO" id="GO:0003677">
    <property type="term" value="F:DNA binding"/>
    <property type="evidence" value="ECO:0007669"/>
    <property type="project" value="UniProtKB-KW"/>
</dbReference>
<evidence type="ECO:0000256" key="1">
    <source>
        <dbReference type="ARBA" id="ARBA00023015"/>
    </source>
</evidence>
<evidence type="ECO:0000313" key="5">
    <source>
        <dbReference type="EMBL" id="AEB09404.1"/>
    </source>
</evidence>
<evidence type="ECO:0000259" key="4">
    <source>
        <dbReference type="PROSITE" id="PS50987"/>
    </source>
</evidence>
<keyword evidence="6" id="KW-1185">Reference proteome</keyword>
<dbReference type="HOGENOM" id="CLU_094593_0_0_7"/>
<proteinExistence type="predicted"/>
<dbReference type="eggNOG" id="COG0640">
    <property type="taxonomic scope" value="Bacteria"/>
</dbReference>
<dbReference type="CDD" id="cd05403">
    <property type="entry name" value="NT_KNTase_like"/>
    <property type="match status" value="1"/>
</dbReference>
<keyword evidence="1" id="KW-0805">Transcription regulation</keyword>
<dbReference type="InterPro" id="IPR011991">
    <property type="entry name" value="ArsR-like_HTH"/>
</dbReference>
<dbReference type="eggNOG" id="COG1669">
    <property type="taxonomic scope" value="Bacteria"/>
</dbReference>
<dbReference type="Pfam" id="PF18765">
    <property type="entry name" value="Polbeta"/>
    <property type="match status" value="1"/>
</dbReference>
<dbReference type="InterPro" id="IPR001845">
    <property type="entry name" value="HTH_ArsR_DNA-bd_dom"/>
</dbReference>
<dbReference type="Gene3D" id="1.10.10.10">
    <property type="entry name" value="Winged helix-like DNA-binding domain superfamily/Winged helix DNA-binding domain"/>
    <property type="match status" value="1"/>
</dbReference>
<keyword evidence="2" id="KW-0238">DNA-binding</keyword>
<dbReference type="Gene3D" id="3.30.460.10">
    <property type="entry name" value="Beta Polymerase, domain 2"/>
    <property type="match status" value="1"/>
</dbReference>
<keyword evidence="3" id="KW-0804">Transcription</keyword>
<dbReference type="GO" id="GO:0003700">
    <property type="term" value="F:DNA-binding transcription factor activity"/>
    <property type="evidence" value="ECO:0007669"/>
    <property type="project" value="InterPro"/>
</dbReference>
<feature type="domain" description="HTH arsR-type" evidence="4">
    <location>
        <begin position="1"/>
        <end position="90"/>
    </location>
</feature>
<reference evidence="6" key="2">
    <citation type="submission" date="2011-03" db="EMBL/GenBank/DDBJ databases">
        <title>The complete genome of Desulfobacca acetoxidans DSM 11109.</title>
        <authorList>
            <consortium name="US DOE Joint Genome Institute (JGI-PGF)"/>
            <person name="Lucas S."/>
            <person name="Copeland A."/>
            <person name="Lapidus A."/>
            <person name="Bruce D."/>
            <person name="Goodwin L."/>
            <person name="Pitluck S."/>
            <person name="Peters L."/>
            <person name="Kyrpides N."/>
            <person name="Mavromatis K."/>
            <person name="Ivanova N."/>
            <person name="Ovchinnikova G."/>
            <person name="Teshima H."/>
            <person name="Detter J.C."/>
            <person name="Han C."/>
            <person name="Land M."/>
            <person name="Hauser L."/>
            <person name="Markowitz V."/>
            <person name="Cheng J.-F."/>
            <person name="Hugenholtz P."/>
            <person name="Woyke T."/>
            <person name="Wu D."/>
            <person name="Spring S."/>
            <person name="Schueler E."/>
            <person name="Brambilla E."/>
            <person name="Klenk H.-P."/>
            <person name="Eisen J.A."/>
        </authorList>
    </citation>
    <scope>NUCLEOTIDE SEQUENCE [LARGE SCALE GENOMIC DNA]</scope>
    <source>
        <strain evidence="6">ATCC 700848 / DSM 11109 / ASRB2</strain>
    </source>
</reference>
<dbReference type="InterPro" id="IPR041633">
    <property type="entry name" value="Polbeta"/>
</dbReference>
<evidence type="ECO:0000256" key="3">
    <source>
        <dbReference type="ARBA" id="ARBA00023163"/>
    </source>
</evidence>
<dbReference type="InterPro" id="IPR036390">
    <property type="entry name" value="WH_DNA-bd_sf"/>
</dbReference>
<dbReference type="CDD" id="cd00090">
    <property type="entry name" value="HTH_ARSR"/>
    <property type="match status" value="1"/>
</dbReference>
<dbReference type="SUPFAM" id="SSF46785">
    <property type="entry name" value="Winged helix' DNA-binding domain"/>
    <property type="match status" value="1"/>
</dbReference>
<dbReference type="RefSeq" id="WP_013706514.1">
    <property type="nucleotide sequence ID" value="NC_015388.1"/>
</dbReference>
<dbReference type="OrthoDB" id="8223306at2"/>
<accession>F2NHR9</accession>
<dbReference type="STRING" id="880072.Desac_1550"/>
<sequence>MGTLSDILSSRVRAEIFRLLFGLDEKELHLREIERQSGLSLGTIRQDLQKLVKLDLVSTHRDGNRLYYRANTDHPLYPEIRKLVLKTAGLVEIFRSVLGREGVELAFIFGSLASNKERAASDVDLMVIGAVGLRTLSGWLAEVSDQIGREINPHTLTAEEFRRRKKKSNHFLSNVLESPKLFIIGNENDLAAMG</sequence>
<organism evidence="5 6">
    <name type="scientific">Desulfobacca acetoxidans (strain ATCC 700848 / DSM 11109 / ASRB2)</name>
    <dbReference type="NCBI Taxonomy" id="880072"/>
    <lineage>
        <taxon>Bacteria</taxon>
        <taxon>Pseudomonadati</taxon>
        <taxon>Thermodesulfobacteriota</taxon>
        <taxon>Desulfobaccia</taxon>
        <taxon>Desulfobaccales</taxon>
        <taxon>Desulfobaccaceae</taxon>
        <taxon>Desulfobacca</taxon>
    </lineage>
</organism>
<dbReference type="EMBL" id="CP002629">
    <property type="protein sequence ID" value="AEB09404.1"/>
    <property type="molecule type" value="Genomic_DNA"/>
</dbReference>
<dbReference type="KEGG" id="dao:Desac_1550"/>
<dbReference type="AlphaFoldDB" id="F2NHR9"/>
<evidence type="ECO:0000313" key="6">
    <source>
        <dbReference type="Proteomes" id="UP000000483"/>
    </source>
</evidence>
<gene>
    <name evidence="5" type="ordered locus">Desac_1550</name>
</gene>
<dbReference type="InterPro" id="IPR043519">
    <property type="entry name" value="NT_sf"/>
</dbReference>
<dbReference type="InterPro" id="IPR036388">
    <property type="entry name" value="WH-like_DNA-bd_sf"/>
</dbReference>